<dbReference type="SUPFAM" id="SSF50249">
    <property type="entry name" value="Nucleic acid-binding proteins"/>
    <property type="match status" value="1"/>
</dbReference>
<comment type="caution">
    <text evidence="3">The sequence shown here is derived from an EMBL/GenBank/DDBJ whole genome shotgun (WGS) entry which is preliminary data.</text>
</comment>
<dbReference type="PANTHER" id="PTHR46565:SF20">
    <property type="entry name" value="COLD SHOCK DOMAIN-CONTAINING PROTEIN 4"/>
    <property type="match status" value="1"/>
</dbReference>
<protein>
    <recommendedName>
        <fullName evidence="2">CSD domain-containing protein</fullName>
    </recommendedName>
</protein>
<feature type="domain" description="CSD" evidence="2">
    <location>
        <begin position="179"/>
        <end position="246"/>
    </location>
</feature>
<dbReference type="PANTHER" id="PTHR46565">
    <property type="entry name" value="COLD SHOCK DOMAIN PROTEIN 2"/>
    <property type="match status" value="1"/>
</dbReference>
<feature type="region of interest" description="Disordered" evidence="1">
    <location>
        <begin position="418"/>
        <end position="488"/>
    </location>
</feature>
<dbReference type="OrthoDB" id="441456at2759"/>
<dbReference type="InterPro" id="IPR002059">
    <property type="entry name" value="CSP_DNA-bd"/>
</dbReference>
<dbReference type="SMART" id="SM00357">
    <property type="entry name" value="CSP"/>
    <property type="match status" value="1"/>
</dbReference>
<dbReference type="AlphaFoldDB" id="A0A1Q9CY82"/>
<feature type="region of interest" description="Disordered" evidence="1">
    <location>
        <begin position="239"/>
        <end position="349"/>
    </location>
</feature>
<proteinExistence type="predicted"/>
<organism evidence="3 4">
    <name type="scientific">Symbiodinium microadriaticum</name>
    <name type="common">Dinoflagellate</name>
    <name type="synonym">Zooxanthella microadriatica</name>
    <dbReference type="NCBI Taxonomy" id="2951"/>
    <lineage>
        <taxon>Eukaryota</taxon>
        <taxon>Sar</taxon>
        <taxon>Alveolata</taxon>
        <taxon>Dinophyceae</taxon>
        <taxon>Suessiales</taxon>
        <taxon>Symbiodiniaceae</taxon>
        <taxon>Symbiodinium</taxon>
    </lineage>
</organism>
<dbReference type="CDD" id="cd04458">
    <property type="entry name" value="CSP_CDS"/>
    <property type="match status" value="1"/>
</dbReference>
<dbReference type="GO" id="GO:0003676">
    <property type="term" value="F:nucleic acid binding"/>
    <property type="evidence" value="ECO:0007669"/>
    <property type="project" value="InterPro"/>
</dbReference>
<accession>A0A1Q9CY82</accession>
<evidence type="ECO:0000259" key="2">
    <source>
        <dbReference type="PROSITE" id="PS51857"/>
    </source>
</evidence>
<dbReference type="Gene3D" id="2.40.50.140">
    <property type="entry name" value="Nucleic acid-binding proteins"/>
    <property type="match status" value="1"/>
</dbReference>
<dbReference type="Proteomes" id="UP000186817">
    <property type="component" value="Unassembled WGS sequence"/>
</dbReference>
<evidence type="ECO:0000313" key="3">
    <source>
        <dbReference type="EMBL" id="OLP87867.1"/>
    </source>
</evidence>
<evidence type="ECO:0000313" key="4">
    <source>
        <dbReference type="Proteomes" id="UP000186817"/>
    </source>
</evidence>
<dbReference type="InterPro" id="IPR011129">
    <property type="entry name" value="CSD"/>
</dbReference>
<reference evidence="3 4" key="1">
    <citation type="submission" date="2016-02" db="EMBL/GenBank/DDBJ databases">
        <title>Genome analysis of coral dinoflagellate symbionts highlights evolutionary adaptations to a symbiotic lifestyle.</title>
        <authorList>
            <person name="Aranda M."/>
            <person name="Li Y."/>
            <person name="Liew Y.J."/>
            <person name="Baumgarten S."/>
            <person name="Simakov O."/>
            <person name="Wilson M."/>
            <person name="Piel J."/>
            <person name="Ashoor H."/>
            <person name="Bougouffa S."/>
            <person name="Bajic V.B."/>
            <person name="Ryu T."/>
            <person name="Ravasi T."/>
            <person name="Bayer T."/>
            <person name="Micklem G."/>
            <person name="Kim H."/>
            <person name="Bhak J."/>
            <person name="Lajeunesse T.C."/>
            <person name="Voolstra C.R."/>
        </authorList>
    </citation>
    <scope>NUCLEOTIDE SEQUENCE [LARGE SCALE GENOMIC DNA]</scope>
    <source>
        <strain evidence="3 4">CCMP2467</strain>
    </source>
</reference>
<dbReference type="PROSITE" id="PS51857">
    <property type="entry name" value="CSD_2"/>
    <property type="match status" value="1"/>
</dbReference>
<evidence type="ECO:0000256" key="1">
    <source>
        <dbReference type="SAM" id="MobiDB-lite"/>
    </source>
</evidence>
<sequence>MSPPVRARDASPPGQELTGAELMDQVEDEGSGSVELFPVTEAYLQKVMVEILRALAPHADSKQLVKVGEVKLSNFRFRSKAHLRQERPANEEEASVGDVHAPSAIEKAEFAVPTNEHSVLSKALAATELKAASAESLQLLKQLLVLDSWVRLLLLLMLDLPQTFAPLERIVSEGVDEIKDCLVTTWLEEKGFGFIAPDDSNLGDLFVHVSELRDARANGLERGDRVRFDVKHNREKGKNLAVNVVVEKSGASSGGGRKRDRDSSRNRGMTGRNRRSGRSRDSRKSSRSRSPARRRRDNSSERSRGSAKAGRRTERQRIVELGCMTGGPRGKGGKHYSHDREAEDAAENYEWEKGTKGILEPHRVDKSNQDSDDLLSSEEVIQDVALLDILNYQHSDDKTKKHNKRKKRTFYSQYQLVGEGNHNHGGTSPPPAGEGKKTRSGGLRADPTPGKGRGISSNAAAETLGTRVNKTSGTKRTTTARKRGPQDESLSLDAIREVVRGEIQGAASGVTDRVAALERNLQQHNDRTFQAVETLSSGQAEQGLRIAELAADSKQVAGRLAQLEGKVKQLQSAGSTPSTIDNGRAPALVMGGWPPDTPASEVLQKANEMARDLQLQISMGEAFVPGVRRGFVLIPLSPQEGESEEGMRQRAQACIRRVNGANITLGIKADGNPARLWLSVSQPLERRRRAALAGKIKRLIIEAGGSSTVAHIEPEWATGTVWFRNQKICSATSAGPRGSTPAGCGWVDLTQIAELLRVDADRLEKVWEPLSAALR</sequence>
<keyword evidence="4" id="KW-1185">Reference proteome</keyword>
<name>A0A1Q9CY82_SYMMI</name>
<gene>
    <name evidence="3" type="ORF">AK812_SmicGene30876</name>
</gene>
<feature type="compositionally biased region" description="Basic residues" evidence="1">
    <location>
        <begin position="285"/>
        <end position="296"/>
    </location>
</feature>
<dbReference type="Pfam" id="PF00313">
    <property type="entry name" value="CSD"/>
    <property type="match status" value="1"/>
</dbReference>
<dbReference type="EMBL" id="LSRX01000838">
    <property type="protein sequence ID" value="OLP87867.1"/>
    <property type="molecule type" value="Genomic_DNA"/>
</dbReference>
<dbReference type="InterPro" id="IPR012340">
    <property type="entry name" value="NA-bd_OB-fold"/>
</dbReference>